<proteinExistence type="predicted"/>
<sequence length="97" mass="10771">MNSSGEGAEIRNQHTALHRKGGHHPETDHWQCNLRRVGADLACGEIGRCSCPDNGRQRQQPCHLSHPRPCCGVIQRQAPEDSCSCIILRFIMLNCGL</sequence>
<dbReference type="InParanoid" id="A0A2K2D8K1"/>
<evidence type="ECO:0000313" key="4">
    <source>
        <dbReference type="Proteomes" id="UP000008810"/>
    </source>
</evidence>
<protein>
    <submittedName>
        <fullName evidence="2 3">Uncharacterized protein</fullName>
    </submittedName>
</protein>
<dbReference type="EMBL" id="CM000881">
    <property type="protein sequence ID" value="PNT70612.1"/>
    <property type="molecule type" value="Genomic_DNA"/>
</dbReference>
<organism evidence="2">
    <name type="scientific">Brachypodium distachyon</name>
    <name type="common">Purple false brome</name>
    <name type="synonym">Trachynia distachya</name>
    <dbReference type="NCBI Taxonomy" id="15368"/>
    <lineage>
        <taxon>Eukaryota</taxon>
        <taxon>Viridiplantae</taxon>
        <taxon>Streptophyta</taxon>
        <taxon>Embryophyta</taxon>
        <taxon>Tracheophyta</taxon>
        <taxon>Spermatophyta</taxon>
        <taxon>Magnoliopsida</taxon>
        <taxon>Liliopsida</taxon>
        <taxon>Poales</taxon>
        <taxon>Poaceae</taxon>
        <taxon>BOP clade</taxon>
        <taxon>Pooideae</taxon>
        <taxon>Stipodae</taxon>
        <taxon>Brachypodieae</taxon>
        <taxon>Brachypodium</taxon>
    </lineage>
</organism>
<evidence type="ECO:0000313" key="2">
    <source>
        <dbReference type="EMBL" id="PNT70612.1"/>
    </source>
</evidence>
<feature type="region of interest" description="Disordered" evidence="1">
    <location>
        <begin position="1"/>
        <end position="29"/>
    </location>
</feature>
<dbReference type="EnsemblPlants" id="PNT70612">
    <property type="protein sequence ID" value="PNT70612"/>
    <property type="gene ID" value="BRADI_2g14351v3"/>
</dbReference>
<reference evidence="2" key="2">
    <citation type="submission" date="2017-06" db="EMBL/GenBank/DDBJ databases">
        <title>WGS assembly of Brachypodium distachyon.</title>
        <authorList>
            <consortium name="The International Brachypodium Initiative"/>
            <person name="Lucas S."/>
            <person name="Harmon-Smith M."/>
            <person name="Lail K."/>
            <person name="Tice H."/>
            <person name="Grimwood J."/>
            <person name="Bruce D."/>
            <person name="Barry K."/>
            <person name="Shu S."/>
            <person name="Lindquist E."/>
            <person name="Wang M."/>
            <person name="Pitluck S."/>
            <person name="Vogel J.P."/>
            <person name="Garvin D.F."/>
            <person name="Mockler T.C."/>
            <person name="Schmutz J."/>
            <person name="Rokhsar D."/>
            <person name="Bevan M.W."/>
        </authorList>
    </citation>
    <scope>NUCLEOTIDE SEQUENCE</scope>
    <source>
        <strain evidence="2">Bd21</strain>
    </source>
</reference>
<name>A0A2K2D8K1_BRADI</name>
<dbReference type="AlphaFoldDB" id="A0A2K2D8K1"/>
<evidence type="ECO:0000256" key="1">
    <source>
        <dbReference type="SAM" id="MobiDB-lite"/>
    </source>
</evidence>
<dbReference type="Gramene" id="PNT70612">
    <property type="protein sequence ID" value="PNT70612"/>
    <property type="gene ID" value="BRADI_2g14351v3"/>
</dbReference>
<reference evidence="2 3" key="1">
    <citation type="journal article" date="2010" name="Nature">
        <title>Genome sequencing and analysis of the model grass Brachypodium distachyon.</title>
        <authorList>
            <consortium name="International Brachypodium Initiative"/>
        </authorList>
    </citation>
    <scope>NUCLEOTIDE SEQUENCE [LARGE SCALE GENOMIC DNA]</scope>
    <source>
        <strain evidence="2 3">Bd21</strain>
    </source>
</reference>
<evidence type="ECO:0000313" key="3">
    <source>
        <dbReference type="EnsemblPlants" id="PNT70612"/>
    </source>
</evidence>
<dbReference type="Proteomes" id="UP000008810">
    <property type="component" value="Chromosome 2"/>
</dbReference>
<reference evidence="3" key="3">
    <citation type="submission" date="2018-08" db="UniProtKB">
        <authorList>
            <consortium name="EnsemblPlants"/>
        </authorList>
    </citation>
    <scope>IDENTIFICATION</scope>
    <source>
        <strain evidence="3">cv. Bd21</strain>
    </source>
</reference>
<gene>
    <name evidence="2" type="ORF">BRADI_2g14351v3</name>
</gene>
<accession>A0A2K2D8K1</accession>
<dbReference type="OrthoDB" id="10251342at2759"/>
<keyword evidence="4" id="KW-1185">Reference proteome</keyword>